<feature type="compositionally biased region" description="Low complexity" evidence="1">
    <location>
        <begin position="50"/>
        <end position="77"/>
    </location>
</feature>
<proteinExistence type="predicted"/>
<sequence>MTWQPALTPTARRIDPDFLARRPFIWDGTDVNQREGALLPPGPLRRARARSPGSGRISGRGCTSRSSCQGASAQSGSLRVHLLLQKQQREEK</sequence>
<evidence type="ECO:0000313" key="2">
    <source>
        <dbReference type="EMBL" id="KAJ1096812.1"/>
    </source>
</evidence>
<comment type="caution">
    <text evidence="2">The sequence shown here is derived from an EMBL/GenBank/DDBJ whole genome shotgun (WGS) entry which is preliminary data.</text>
</comment>
<dbReference type="EMBL" id="JANPWB010000014">
    <property type="protein sequence ID" value="KAJ1096812.1"/>
    <property type="molecule type" value="Genomic_DNA"/>
</dbReference>
<name>A0AAV7M2K4_PLEWA</name>
<accession>A0AAV7M2K4</accession>
<keyword evidence="3" id="KW-1185">Reference proteome</keyword>
<evidence type="ECO:0000313" key="3">
    <source>
        <dbReference type="Proteomes" id="UP001066276"/>
    </source>
</evidence>
<organism evidence="2 3">
    <name type="scientific">Pleurodeles waltl</name>
    <name type="common">Iberian ribbed newt</name>
    <dbReference type="NCBI Taxonomy" id="8319"/>
    <lineage>
        <taxon>Eukaryota</taxon>
        <taxon>Metazoa</taxon>
        <taxon>Chordata</taxon>
        <taxon>Craniata</taxon>
        <taxon>Vertebrata</taxon>
        <taxon>Euteleostomi</taxon>
        <taxon>Amphibia</taxon>
        <taxon>Batrachia</taxon>
        <taxon>Caudata</taxon>
        <taxon>Salamandroidea</taxon>
        <taxon>Salamandridae</taxon>
        <taxon>Pleurodelinae</taxon>
        <taxon>Pleurodeles</taxon>
    </lineage>
</organism>
<reference evidence="2" key="1">
    <citation type="journal article" date="2022" name="bioRxiv">
        <title>Sequencing and chromosome-scale assembly of the giantPleurodeles waltlgenome.</title>
        <authorList>
            <person name="Brown T."/>
            <person name="Elewa A."/>
            <person name="Iarovenko S."/>
            <person name="Subramanian E."/>
            <person name="Araus A.J."/>
            <person name="Petzold A."/>
            <person name="Susuki M."/>
            <person name="Suzuki K.-i.T."/>
            <person name="Hayashi T."/>
            <person name="Toyoda A."/>
            <person name="Oliveira C."/>
            <person name="Osipova E."/>
            <person name="Leigh N.D."/>
            <person name="Simon A."/>
            <person name="Yun M.H."/>
        </authorList>
    </citation>
    <scope>NUCLEOTIDE SEQUENCE</scope>
    <source>
        <strain evidence="2">20211129_DDA</strain>
        <tissue evidence="2">Liver</tissue>
    </source>
</reference>
<gene>
    <name evidence="2" type="ORF">NDU88_001943</name>
</gene>
<dbReference type="Proteomes" id="UP001066276">
    <property type="component" value="Chromosome 10"/>
</dbReference>
<feature type="region of interest" description="Disordered" evidence="1">
    <location>
        <begin position="33"/>
        <end position="92"/>
    </location>
</feature>
<evidence type="ECO:0000256" key="1">
    <source>
        <dbReference type="SAM" id="MobiDB-lite"/>
    </source>
</evidence>
<dbReference type="AlphaFoldDB" id="A0AAV7M2K4"/>
<protein>
    <submittedName>
        <fullName evidence="2">Uncharacterized protein</fullName>
    </submittedName>
</protein>